<protein>
    <submittedName>
        <fullName evidence="2">Uncharacterized protein</fullName>
    </submittedName>
</protein>
<evidence type="ECO:0000256" key="1">
    <source>
        <dbReference type="SAM" id="MobiDB-lite"/>
    </source>
</evidence>
<proteinExistence type="predicted"/>
<reference evidence="2" key="1">
    <citation type="submission" date="2023-07" db="EMBL/GenBank/DDBJ databases">
        <authorList>
            <consortium name="CYATHOMIX"/>
        </authorList>
    </citation>
    <scope>NUCLEOTIDE SEQUENCE</scope>
    <source>
        <strain evidence="2">N/A</strain>
    </source>
</reference>
<evidence type="ECO:0000313" key="2">
    <source>
        <dbReference type="EMBL" id="CAJ0601567.1"/>
    </source>
</evidence>
<comment type="caution">
    <text evidence="2">The sequence shown here is derived from an EMBL/GenBank/DDBJ whole genome shotgun (WGS) entry which is preliminary data.</text>
</comment>
<gene>
    <name evidence="2" type="ORF">CYNAS_LOCUS13550</name>
</gene>
<dbReference type="EMBL" id="CATQJL010000305">
    <property type="protein sequence ID" value="CAJ0601567.1"/>
    <property type="molecule type" value="Genomic_DNA"/>
</dbReference>
<name>A0AA36M9H1_CYLNA</name>
<dbReference type="AlphaFoldDB" id="A0AA36M9H1"/>
<evidence type="ECO:0000313" key="3">
    <source>
        <dbReference type="Proteomes" id="UP001176961"/>
    </source>
</evidence>
<organism evidence="2 3">
    <name type="scientific">Cylicocyclus nassatus</name>
    <name type="common">Nematode worm</name>
    <dbReference type="NCBI Taxonomy" id="53992"/>
    <lineage>
        <taxon>Eukaryota</taxon>
        <taxon>Metazoa</taxon>
        <taxon>Ecdysozoa</taxon>
        <taxon>Nematoda</taxon>
        <taxon>Chromadorea</taxon>
        <taxon>Rhabditida</taxon>
        <taxon>Rhabditina</taxon>
        <taxon>Rhabditomorpha</taxon>
        <taxon>Strongyloidea</taxon>
        <taxon>Strongylidae</taxon>
        <taxon>Cylicocyclus</taxon>
    </lineage>
</organism>
<sequence length="186" mass="21316">MAWSTCESQHAQPPSKSWKAITNGFAQVRQCARRSAPPDYRGINLVSARGTQPAQQLCRYFSERNGLDFRKWITRRGAWGILDQQKLYIYEHQRRLLHVLAGLSHLRVDANIATVSSVYGGIVLTIFDGKEYNNVDFMEELDMEMETQALVNLASARPREAVFQARKQHQQATHQETNEDIPPEED</sequence>
<dbReference type="Proteomes" id="UP001176961">
    <property type="component" value="Unassembled WGS sequence"/>
</dbReference>
<keyword evidence="3" id="KW-1185">Reference proteome</keyword>
<feature type="region of interest" description="Disordered" evidence="1">
    <location>
        <begin position="162"/>
        <end position="186"/>
    </location>
</feature>
<accession>A0AA36M9H1</accession>